<evidence type="ECO:0000256" key="2">
    <source>
        <dbReference type="ARBA" id="ARBA00009809"/>
    </source>
</evidence>
<dbReference type="SUPFAM" id="SSF49785">
    <property type="entry name" value="Galactose-binding domain-like"/>
    <property type="match status" value="1"/>
</dbReference>
<dbReference type="InterPro" id="IPR000922">
    <property type="entry name" value="Lectin_gal-bd_dom"/>
</dbReference>
<dbReference type="Pfam" id="PF02140">
    <property type="entry name" value="SUEL_Lectin"/>
    <property type="match status" value="1"/>
</dbReference>
<sequence length="288" mass="31523">MALAYILLNRDPRGPLVGLLGEFMKFYSISENERAGWAYLTQDAVPATFSWYKQTHIDAPGGTDPVVLDLGSMGKGQAWVNGHHIGRYWTLAGPKDGCPGTCDYRGPFEPNKCATNCGEPTQMWYHIPRSWLKTSNNLLVLFEETGGNPFEISIKSISTRAICAQVPETHHPPLRMWNPPDFTNAKISVKNMTPEMHLKCEYGYTISSVEFASYGTPQGSCQKFSRGNCHAPNSLSVVSQACLGKNSCSIRISNSVFGGDSCPGIVKTLAVEARCAEKAFHGSPTSIH</sequence>
<evidence type="ECO:0000256" key="5">
    <source>
        <dbReference type="ARBA" id="ARBA00022801"/>
    </source>
</evidence>
<evidence type="ECO:0000256" key="6">
    <source>
        <dbReference type="ARBA" id="ARBA00023295"/>
    </source>
</evidence>
<proteinExistence type="inferred from homology"/>
<feature type="domain" description="SUEL-type lectin" evidence="7">
    <location>
        <begin position="190"/>
        <end position="276"/>
    </location>
</feature>
<protein>
    <recommendedName>
        <fullName evidence="3">beta-galactosidase</fullName>
        <ecNumber evidence="3">3.2.1.23</ecNumber>
    </recommendedName>
</protein>
<dbReference type="GO" id="GO:0004565">
    <property type="term" value="F:beta-galactosidase activity"/>
    <property type="evidence" value="ECO:0007669"/>
    <property type="project" value="UniProtKB-EC"/>
</dbReference>
<keyword evidence="9" id="KW-1185">Reference proteome</keyword>
<dbReference type="InterPro" id="IPR048913">
    <property type="entry name" value="BetaGal_gal-bd"/>
</dbReference>
<evidence type="ECO:0000259" key="7">
    <source>
        <dbReference type="PROSITE" id="PS50228"/>
    </source>
</evidence>
<dbReference type="InterPro" id="IPR001944">
    <property type="entry name" value="Glycoside_Hdrlase_35"/>
</dbReference>
<keyword evidence="4" id="KW-0732">Signal</keyword>
<dbReference type="AlphaFoldDB" id="A0AA88U3F5"/>
<evidence type="ECO:0000256" key="1">
    <source>
        <dbReference type="ARBA" id="ARBA00001412"/>
    </source>
</evidence>
<keyword evidence="6" id="KW-0326">Glycosidase</keyword>
<evidence type="ECO:0000313" key="8">
    <source>
        <dbReference type="EMBL" id="KAK2967261.1"/>
    </source>
</evidence>
<dbReference type="CDD" id="cd22842">
    <property type="entry name" value="Gal_Rha_Lectin_BGal"/>
    <property type="match status" value="1"/>
</dbReference>
<dbReference type="Pfam" id="PF21467">
    <property type="entry name" value="BetaGal_gal-bd"/>
    <property type="match status" value="1"/>
</dbReference>
<dbReference type="Gene3D" id="2.60.120.260">
    <property type="entry name" value="Galactose-binding domain-like"/>
    <property type="match status" value="1"/>
</dbReference>
<reference evidence="8" key="1">
    <citation type="submission" date="2022-12" db="EMBL/GenBank/DDBJ databases">
        <title>Draft genome assemblies for two species of Escallonia (Escalloniales).</title>
        <authorList>
            <person name="Chanderbali A."/>
            <person name="Dervinis C."/>
            <person name="Anghel I."/>
            <person name="Soltis D."/>
            <person name="Soltis P."/>
            <person name="Zapata F."/>
        </authorList>
    </citation>
    <scope>NUCLEOTIDE SEQUENCE</scope>
    <source>
        <strain evidence="8">UCBG92.1500</strain>
        <tissue evidence="8">Leaf</tissue>
    </source>
</reference>
<dbReference type="PROSITE" id="PS50228">
    <property type="entry name" value="SUEL_LECTIN"/>
    <property type="match status" value="1"/>
</dbReference>
<dbReference type="GO" id="GO:0030246">
    <property type="term" value="F:carbohydrate binding"/>
    <property type="evidence" value="ECO:0007669"/>
    <property type="project" value="InterPro"/>
</dbReference>
<organism evidence="8 9">
    <name type="scientific">Escallonia rubra</name>
    <dbReference type="NCBI Taxonomy" id="112253"/>
    <lineage>
        <taxon>Eukaryota</taxon>
        <taxon>Viridiplantae</taxon>
        <taxon>Streptophyta</taxon>
        <taxon>Embryophyta</taxon>
        <taxon>Tracheophyta</taxon>
        <taxon>Spermatophyta</taxon>
        <taxon>Magnoliopsida</taxon>
        <taxon>eudicotyledons</taxon>
        <taxon>Gunneridae</taxon>
        <taxon>Pentapetalae</taxon>
        <taxon>asterids</taxon>
        <taxon>campanulids</taxon>
        <taxon>Escalloniales</taxon>
        <taxon>Escalloniaceae</taxon>
        <taxon>Escallonia</taxon>
    </lineage>
</organism>
<dbReference type="InterPro" id="IPR008979">
    <property type="entry name" value="Galactose-bd-like_sf"/>
</dbReference>
<comment type="similarity">
    <text evidence="2">Belongs to the glycosyl hydrolase 35 family.</text>
</comment>
<dbReference type="EMBL" id="JAVXUO010003038">
    <property type="protein sequence ID" value="KAK2967261.1"/>
    <property type="molecule type" value="Genomic_DNA"/>
</dbReference>
<dbReference type="FunFam" id="2.60.120.740:FF:000002">
    <property type="entry name" value="Beta-galactosidase"/>
    <property type="match status" value="1"/>
</dbReference>
<dbReference type="EC" id="3.2.1.23" evidence="3"/>
<gene>
    <name evidence="8" type="ORF">RJ640_012589</name>
</gene>
<dbReference type="PANTHER" id="PTHR23421">
    <property type="entry name" value="BETA-GALACTOSIDASE RELATED"/>
    <property type="match status" value="1"/>
</dbReference>
<evidence type="ECO:0000256" key="4">
    <source>
        <dbReference type="ARBA" id="ARBA00022729"/>
    </source>
</evidence>
<dbReference type="Gene3D" id="2.60.120.740">
    <property type="match status" value="1"/>
</dbReference>
<dbReference type="InterPro" id="IPR043159">
    <property type="entry name" value="Lectin_gal-bd_sf"/>
</dbReference>
<accession>A0AA88U3F5</accession>
<evidence type="ECO:0000313" key="9">
    <source>
        <dbReference type="Proteomes" id="UP001187471"/>
    </source>
</evidence>
<comment type="caution">
    <text evidence="8">The sequence shown here is derived from an EMBL/GenBank/DDBJ whole genome shotgun (WGS) entry which is preliminary data.</text>
</comment>
<evidence type="ECO:0000256" key="3">
    <source>
        <dbReference type="ARBA" id="ARBA00012756"/>
    </source>
</evidence>
<name>A0AA88U3F5_9ASTE</name>
<keyword evidence="5" id="KW-0378">Hydrolase</keyword>
<comment type="catalytic activity">
    <reaction evidence="1">
        <text>Hydrolysis of terminal non-reducing beta-D-galactose residues in beta-D-galactosides.</text>
        <dbReference type="EC" id="3.2.1.23"/>
    </reaction>
</comment>
<dbReference type="GO" id="GO:0005975">
    <property type="term" value="P:carbohydrate metabolic process"/>
    <property type="evidence" value="ECO:0007669"/>
    <property type="project" value="InterPro"/>
</dbReference>
<dbReference type="Proteomes" id="UP001187471">
    <property type="component" value="Unassembled WGS sequence"/>
</dbReference>